<sequence length="186" mass="21340">MHRIFVEKVLEKCPHYFELEPHLSDRFTDDSWAADTGTIKDKPFNKETFIASIRNKRSIDDVAGEESEEDNQDRKSKKNRKQKKTKTPIYDELMERFEIETGANSSNAGRSTSDSHTTSDSEKSTSVAALEACIKERTKKNAEAKWNDSLMQIGNRRLELLKQGQSIETANIIYEQVELLKRGPLE</sequence>
<proteinExistence type="predicted"/>
<organism evidence="2 3">
    <name type="scientific">Mucor saturninus</name>
    <dbReference type="NCBI Taxonomy" id="64648"/>
    <lineage>
        <taxon>Eukaryota</taxon>
        <taxon>Fungi</taxon>
        <taxon>Fungi incertae sedis</taxon>
        <taxon>Mucoromycota</taxon>
        <taxon>Mucoromycotina</taxon>
        <taxon>Mucoromycetes</taxon>
        <taxon>Mucorales</taxon>
        <taxon>Mucorineae</taxon>
        <taxon>Mucoraceae</taxon>
        <taxon>Mucor</taxon>
    </lineage>
</organism>
<gene>
    <name evidence="2" type="ORF">INT47_012677</name>
</gene>
<keyword evidence="3" id="KW-1185">Reference proteome</keyword>
<dbReference type="AlphaFoldDB" id="A0A8H7QFM3"/>
<feature type="region of interest" description="Disordered" evidence="1">
    <location>
        <begin position="61"/>
        <end position="126"/>
    </location>
</feature>
<evidence type="ECO:0000313" key="2">
    <source>
        <dbReference type="EMBL" id="KAG2191583.1"/>
    </source>
</evidence>
<feature type="compositionally biased region" description="Basic residues" evidence="1">
    <location>
        <begin position="75"/>
        <end position="86"/>
    </location>
</feature>
<evidence type="ECO:0000256" key="1">
    <source>
        <dbReference type="SAM" id="MobiDB-lite"/>
    </source>
</evidence>
<name>A0A8H7QFM3_9FUNG</name>
<dbReference type="Proteomes" id="UP000603453">
    <property type="component" value="Unassembled WGS sequence"/>
</dbReference>
<reference evidence="2" key="1">
    <citation type="submission" date="2020-12" db="EMBL/GenBank/DDBJ databases">
        <title>Metabolic potential, ecology and presence of endohyphal bacteria is reflected in genomic diversity of Mucoromycotina.</title>
        <authorList>
            <person name="Muszewska A."/>
            <person name="Okrasinska A."/>
            <person name="Steczkiewicz K."/>
            <person name="Drgas O."/>
            <person name="Orlowska M."/>
            <person name="Perlinska-Lenart U."/>
            <person name="Aleksandrzak-Piekarczyk T."/>
            <person name="Szatraj K."/>
            <person name="Zielenkiewicz U."/>
            <person name="Pilsyk S."/>
            <person name="Malc E."/>
            <person name="Mieczkowski P."/>
            <person name="Kruszewska J.S."/>
            <person name="Biernat P."/>
            <person name="Pawlowska J."/>
        </authorList>
    </citation>
    <scope>NUCLEOTIDE SEQUENCE</scope>
    <source>
        <strain evidence="2">WA0000017839</strain>
    </source>
</reference>
<evidence type="ECO:0000313" key="3">
    <source>
        <dbReference type="Proteomes" id="UP000603453"/>
    </source>
</evidence>
<dbReference type="EMBL" id="JAEPRD010000384">
    <property type="protein sequence ID" value="KAG2191583.1"/>
    <property type="molecule type" value="Genomic_DNA"/>
</dbReference>
<feature type="compositionally biased region" description="Acidic residues" evidence="1">
    <location>
        <begin position="62"/>
        <end position="71"/>
    </location>
</feature>
<protein>
    <submittedName>
        <fullName evidence="2">Uncharacterized protein</fullName>
    </submittedName>
</protein>
<comment type="caution">
    <text evidence="2">The sequence shown here is derived from an EMBL/GenBank/DDBJ whole genome shotgun (WGS) entry which is preliminary data.</text>
</comment>
<accession>A0A8H7QFM3</accession>